<dbReference type="InterPro" id="IPR009057">
    <property type="entry name" value="Homeodomain-like_sf"/>
</dbReference>
<sequence length="205" mass="22138">MSDVKSRREQYSDATRAALIAAATTRFATEGYSATALEDVAADIRATRGAVYHHFGNKRALFEAVMEELAAAAFEQIVRARAGADSPWAGAVAALEAFLDRCMDPVYSRVVWQEGPVALGWRAWQATEQKYAYGQIEEILRDLVGDGEIDPLPLGPATRVTFWALGAAGLGLAEADPAERPALRADYAEVARRLLVGLRSSADPV</sequence>
<dbReference type="SUPFAM" id="SSF46689">
    <property type="entry name" value="Homeodomain-like"/>
    <property type="match status" value="1"/>
</dbReference>
<dbReference type="OrthoDB" id="9805134at2"/>
<evidence type="ECO:0000313" key="7">
    <source>
        <dbReference type="Proteomes" id="UP000019277"/>
    </source>
</evidence>
<dbReference type="eggNOG" id="COG1309">
    <property type="taxonomic scope" value="Bacteria"/>
</dbReference>
<dbReference type="Gene3D" id="1.10.357.10">
    <property type="entry name" value="Tetracycline Repressor, domain 2"/>
    <property type="match status" value="1"/>
</dbReference>
<organism evidence="6 7">
    <name type="scientific">Actinokineospora spheciospongiae</name>
    <dbReference type="NCBI Taxonomy" id="909613"/>
    <lineage>
        <taxon>Bacteria</taxon>
        <taxon>Bacillati</taxon>
        <taxon>Actinomycetota</taxon>
        <taxon>Actinomycetes</taxon>
        <taxon>Pseudonocardiales</taxon>
        <taxon>Pseudonocardiaceae</taxon>
        <taxon>Actinokineospora</taxon>
    </lineage>
</organism>
<dbReference type="RefSeq" id="WP_035285980.1">
    <property type="nucleotide sequence ID" value="NZ_AYXG01000170.1"/>
</dbReference>
<evidence type="ECO:0000256" key="2">
    <source>
        <dbReference type="ARBA" id="ARBA00023125"/>
    </source>
</evidence>
<dbReference type="PROSITE" id="PS50977">
    <property type="entry name" value="HTH_TETR_2"/>
    <property type="match status" value="1"/>
</dbReference>
<dbReference type="InterPro" id="IPR050109">
    <property type="entry name" value="HTH-type_TetR-like_transc_reg"/>
</dbReference>
<dbReference type="Pfam" id="PF00440">
    <property type="entry name" value="TetR_N"/>
    <property type="match status" value="1"/>
</dbReference>
<feature type="domain" description="HTH tetR-type" evidence="5">
    <location>
        <begin position="13"/>
        <end position="73"/>
    </location>
</feature>
<keyword evidence="1" id="KW-0805">Transcription regulation</keyword>
<proteinExistence type="predicted"/>
<comment type="caution">
    <text evidence="6">The sequence shown here is derived from an EMBL/GenBank/DDBJ whole genome shotgun (WGS) entry which is preliminary data.</text>
</comment>
<feature type="DNA-binding region" description="H-T-H motif" evidence="4">
    <location>
        <begin position="36"/>
        <end position="55"/>
    </location>
</feature>
<evidence type="ECO:0000313" key="6">
    <source>
        <dbReference type="EMBL" id="EWC60115.1"/>
    </source>
</evidence>
<dbReference type="PANTHER" id="PTHR30055">
    <property type="entry name" value="HTH-TYPE TRANSCRIPTIONAL REGULATOR RUTR"/>
    <property type="match status" value="1"/>
</dbReference>
<dbReference type="EMBL" id="AYXG01000170">
    <property type="protein sequence ID" value="EWC60115.1"/>
    <property type="molecule type" value="Genomic_DNA"/>
</dbReference>
<keyword evidence="2 4" id="KW-0238">DNA-binding</keyword>
<dbReference type="InterPro" id="IPR049484">
    <property type="entry name" value="Rv0078-like_C"/>
</dbReference>
<dbReference type="Proteomes" id="UP000019277">
    <property type="component" value="Unassembled WGS sequence"/>
</dbReference>
<dbReference type="AlphaFoldDB" id="W7IGX1"/>
<protein>
    <submittedName>
        <fullName evidence="6">Transcriptional regulator, TetR family</fullName>
    </submittedName>
</protein>
<evidence type="ECO:0000256" key="4">
    <source>
        <dbReference type="PROSITE-ProRule" id="PRU00335"/>
    </source>
</evidence>
<dbReference type="PRINTS" id="PR00455">
    <property type="entry name" value="HTHTETR"/>
</dbReference>
<keyword evidence="3" id="KW-0804">Transcription</keyword>
<name>W7IGX1_9PSEU</name>
<dbReference type="PANTHER" id="PTHR30055:SF234">
    <property type="entry name" value="HTH-TYPE TRANSCRIPTIONAL REGULATOR BETI"/>
    <property type="match status" value="1"/>
</dbReference>
<gene>
    <name evidence="6" type="ORF">UO65_4555</name>
</gene>
<dbReference type="InterPro" id="IPR001647">
    <property type="entry name" value="HTH_TetR"/>
</dbReference>
<evidence type="ECO:0000259" key="5">
    <source>
        <dbReference type="PROSITE" id="PS50977"/>
    </source>
</evidence>
<dbReference type="GO" id="GO:0000976">
    <property type="term" value="F:transcription cis-regulatory region binding"/>
    <property type="evidence" value="ECO:0007669"/>
    <property type="project" value="TreeGrafter"/>
</dbReference>
<reference evidence="6 7" key="1">
    <citation type="journal article" date="2014" name="Genome Announc.">
        <title>Draft Genome Sequence of the Antitrypanosomally Active Sponge-Associated Bacterium Actinokineospora sp. Strain EG49.</title>
        <authorList>
            <person name="Harjes J."/>
            <person name="Ryu T."/>
            <person name="Abdelmohsen U.R."/>
            <person name="Moitinho-Silva L."/>
            <person name="Horn H."/>
            <person name="Ravasi T."/>
            <person name="Hentschel U."/>
        </authorList>
    </citation>
    <scope>NUCLEOTIDE SEQUENCE [LARGE SCALE GENOMIC DNA]</scope>
    <source>
        <strain evidence="6 7">EG49</strain>
    </source>
</reference>
<dbReference type="Pfam" id="PF21351">
    <property type="entry name" value="TetR_C_41"/>
    <property type="match status" value="1"/>
</dbReference>
<keyword evidence="7" id="KW-1185">Reference proteome</keyword>
<dbReference type="STRING" id="909613.UO65_4555"/>
<evidence type="ECO:0000256" key="1">
    <source>
        <dbReference type="ARBA" id="ARBA00023015"/>
    </source>
</evidence>
<accession>W7IGX1</accession>
<evidence type="ECO:0000256" key="3">
    <source>
        <dbReference type="ARBA" id="ARBA00023163"/>
    </source>
</evidence>
<dbReference type="GO" id="GO:0003700">
    <property type="term" value="F:DNA-binding transcription factor activity"/>
    <property type="evidence" value="ECO:0007669"/>
    <property type="project" value="TreeGrafter"/>
</dbReference>